<dbReference type="PROSITE" id="PS51273">
    <property type="entry name" value="GATASE_TYPE_1"/>
    <property type="match status" value="1"/>
</dbReference>
<dbReference type="InterPro" id="IPR021196">
    <property type="entry name" value="PdxT/SNO_CS"/>
</dbReference>
<dbReference type="Gene3D" id="3.40.50.880">
    <property type="match status" value="1"/>
</dbReference>
<organism evidence="8 9">
    <name type="scientific">Pectinatus haikarae</name>
    <dbReference type="NCBI Taxonomy" id="349096"/>
    <lineage>
        <taxon>Bacteria</taxon>
        <taxon>Bacillati</taxon>
        <taxon>Bacillota</taxon>
        <taxon>Negativicutes</taxon>
        <taxon>Selenomonadales</taxon>
        <taxon>Selenomonadaceae</taxon>
        <taxon>Pectinatus</taxon>
    </lineage>
</organism>
<keyword evidence="3 7" id="KW-0663">Pyridoxal phosphate</keyword>
<feature type="active site" description="Charge relay system" evidence="7">
    <location>
        <position position="173"/>
    </location>
</feature>
<dbReference type="PIRSF" id="PIRSF005639">
    <property type="entry name" value="Glut_amidoT_SNO"/>
    <property type="match status" value="1"/>
</dbReference>
<feature type="binding site" evidence="7">
    <location>
        <begin position="135"/>
        <end position="136"/>
    </location>
    <ligand>
        <name>L-glutamine</name>
        <dbReference type="ChEBI" id="CHEBI:58359"/>
    </ligand>
</feature>
<dbReference type="Pfam" id="PF01174">
    <property type="entry name" value="SNO"/>
    <property type="match status" value="1"/>
</dbReference>
<evidence type="ECO:0000256" key="4">
    <source>
        <dbReference type="ARBA" id="ARBA00022962"/>
    </source>
</evidence>
<dbReference type="PROSITE" id="PS01236">
    <property type="entry name" value="PDXT_SNO_1"/>
    <property type="match status" value="1"/>
</dbReference>
<dbReference type="SUPFAM" id="SSF52317">
    <property type="entry name" value="Class I glutamine amidotransferase-like"/>
    <property type="match status" value="1"/>
</dbReference>
<evidence type="ECO:0000313" key="9">
    <source>
        <dbReference type="Proteomes" id="UP001239167"/>
    </source>
</evidence>
<proteinExistence type="inferred from homology"/>
<keyword evidence="4 7" id="KW-0315">Glutamine amidotransferase</keyword>
<comment type="caution">
    <text evidence="8">The sequence shown here is derived from an EMBL/GenBank/DDBJ whole genome shotgun (WGS) entry which is preliminary data.</text>
</comment>
<dbReference type="CDD" id="cd01749">
    <property type="entry name" value="GATase1_PB"/>
    <property type="match status" value="1"/>
</dbReference>
<dbReference type="InterPro" id="IPR029062">
    <property type="entry name" value="Class_I_gatase-like"/>
</dbReference>
<feature type="binding site" evidence="7">
    <location>
        <position position="106"/>
    </location>
    <ligand>
        <name>L-glutamine</name>
        <dbReference type="ChEBI" id="CHEBI:58359"/>
    </ligand>
</feature>
<comment type="function">
    <text evidence="7">Catalyzes the hydrolysis of glutamine to glutamate and ammonia as part of the biosynthesis of pyridoxal 5'-phosphate. The resulting ammonia molecule is channeled to the active site of PdxS.</text>
</comment>
<name>A0ABT9Y9L9_9FIRM</name>
<dbReference type="EC" id="4.3.3.6" evidence="7"/>
<evidence type="ECO:0000256" key="7">
    <source>
        <dbReference type="HAMAP-Rule" id="MF_01615"/>
    </source>
</evidence>
<evidence type="ECO:0000256" key="3">
    <source>
        <dbReference type="ARBA" id="ARBA00022898"/>
    </source>
</evidence>
<comment type="catalytic activity">
    <reaction evidence="6 7">
        <text>L-glutamine + H2O = L-glutamate + NH4(+)</text>
        <dbReference type="Rhea" id="RHEA:15889"/>
        <dbReference type="ChEBI" id="CHEBI:15377"/>
        <dbReference type="ChEBI" id="CHEBI:28938"/>
        <dbReference type="ChEBI" id="CHEBI:29985"/>
        <dbReference type="ChEBI" id="CHEBI:58359"/>
        <dbReference type="EC" id="3.5.1.2"/>
    </reaction>
</comment>
<keyword evidence="9" id="KW-1185">Reference proteome</keyword>
<comment type="pathway">
    <text evidence="7">Cofactor biosynthesis; pyridoxal 5'-phosphate biosynthesis.</text>
</comment>
<comment type="catalytic activity">
    <reaction evidence="7">
        <text>aldehydo-D-ribose 5-phosphate + D-glyceraldehyde 3-phosphate + L-glutamine = pyridoxal 5'-phosphate + L-glutamate + phosphate + 3 H2O + H(+)</text>
        <dbReference type="Rhea" id="RHEA:31507"/>
        <dbReference type="ChEBI" id="CHEBI:15377"/>
        <dbReference type="ChEBI" id="CHEBI:15378"/>
        <dbReference type="ChEBI" id="CHEBI:29985"/>
        <dbReference type="ChEBI" id="CHEBI:43474"/>
        <dbReference type="ChEBI" id="CHEBI:58273"/>
        <dbReference type="ChEBI" id="CHEBI:58359"/>
        <dbReference type="ChEBI" id="CHEBI:59776"/>
        <dbReference type="ChEBI" id="CHEBI:597326"/>
        <dbReference type="EC" id="4.3.3.6"/>
    </reaction>
</comment>
<protein>
    <recommendedName>
        <fullName evidence="7">Pyridoxal 5'-phosphate synthase subunit PdxT</fullName>
        <ecNumber evidence="7">4.3.3.6</ecNumber>
    </recommendedName>
    <alternativeName>
        <fullName evidence="7">Pdx2</fullName>
    </alternativeName>
    <alternativeName>
        <fullName evidence="7">Pyridoxal 5'-phosphate synthase glutaminase subunit</fullName>
        <ecNumber evidence="7">3.5.1.2</ecNumber>
    </alternativeName>
</protein>
<dbReference type="GO" id="GO:0036381">
    <property type="term" value="F:pyridoxal 5'-phosphate synthase (glutamine hydrolysing) activity"/>
    <property type="evidence" value="ECO:0007669"/>
    <property type="project" value="UniProtKB-EC"/>
</dbReference>
<dbReference type="InterPro" id="IPR002161">
    <property type="entry name" value="PdxT/SNO"/>
</dbReference>
<feature type="active site" description="Nucleophile" evidence="7">
    <location>
        <position position="79"/>
    </location>
</feature>
<evidence type="ECO:0000256" key="1">
    <source>
        <dbReference type="ARBA" id="ARBA00008345"/>
    </source>
</evidence>
<keyword evidence="5 7" id="KW-0456">Lyase</keyword>
<reference evidence="8 9" key="1">
    <citation type="submission" date="2023-07" db="EMBL/GenBank/DDBJ databases">
        <title>Genomic Encyclopedia of Type Strains, Phase IV (KMG-IV): sequencing the most valuable type-strain genomes for metagenomic binning, comparative biology and taxonomic classification.</title>
        <authorList>
            <person name="Goeker M."/>
        </authorList>
    </citation>
    <scope>NUCLEOTIDE SEQUENCE [LARGE SCALE GENOMIC DNA]</scope>
    <source>
        <strain evidence="8 9">DSM 16980</strain>
    </source>
</reference>
<dbReference type="PROSITE" id="PS51130">
    <property type="entry name" value="PDXT_SNO_2"/>
    <property type="match status" value="1"/>
</dbReference>
<comment type="similarity">
    <text evidence="1 7">Belongs to the glutaminase PdxT/SNO family.</text>
</comment>
<gene>
    <name evidence="7" type="primary">pdxT</name>
    <name evidence="8" type="ORF">J2S01_001951</name>
</gene>
<feature type="binding site" evidence="7">
    <location>
        <begin position="47"/>
        <end position="49"/>
    </location>
    <ligand>
        <name>L-glutamine</name>
        <dbReference type="ChEBI" id="CHEBI:58359"/>
    </ligand>
</feature>
<accession>A0ABT9Y9L9</accession>
<dbReference type="EMBL" id="JAUSUE010000013">
    <property type="protein sequence ID" value="MDQ0204226.1"/>
    <property type="molecule type" value="Genomic_DNA"/>
</dbReference>
<comment type="subunit">
    <text evidence="7">In the presence of PdxS, forms a dodecamer of heterodimers. Only shows activity in the heterodimer.</text>
</comment>
<sequence>MKKIGVLAMQGAVDEHLKKLKAVGAAGRKIRSEDELDQIDGIIIPGGESTAIGKLLEAFGLMEPLHKKIDAGMPVWGTCAGMILLAKHICDQKKTYLNAMDILVRRNAYGGQLDSFTAMQRVKHVSANEIPMVFIRAPYIDKADKGVEILAETRGHIIAAKQKNMLATSFHPELTADNSFHKYFVELC</sequence>
<dbReference type="NCBIfam" id="TIGR03800">
    <property type="entry name" value="PLP_synth_Pdx2"/>
    <property type="match status" value="1"/>
</dbReference>
<evidence type="ECO:0000313" key="8">
    <source>
        <dbReference type="EMBL" id="MDQ0204226.1"/>
    </source>
</evidence>
<dbReference type="Proteomes" id="UP001239167">
    <property type="component" value="Unassembled WGS sequence"/>
</dbReference>
<dbReference type="RefSeq" id="WP_196605641.1">
    <property type="nucleotide sequence ID" value="NZ_CP116940.1"/>
</dbReference>
<keyword evidence="2 7" id="KW-0378">Hydrolase</keyword>
<dbReference type="EC" id="3.5.1.2" evidence="7"/>
<dbReference type="HAMAP" id="MF_01615">
    <property type="entry name" value="PdxT"/>
    <property type="match status" value="1"/>
</dbReference>
<evidence type="ECO:0000256" key="5">
    <source>
        <dbReference type="ARBA" id="ARBA00023239"/>
    </source>
</evidence>
<evidence type="ECO:0000256" key="6">
    <source>
        <dbReference type="ARBA" id="ARBA00049534"/>
    </source>
</evidence>
<feature type="active site" description="Charge relay system" evidence="7">
    <location>
        <position position="171"/>
    </location>
</feature>
<evidence type="ECO:0000256" key="2">
    <source>
        <dbReference type="ARBA" id="ARBA00022801"/>
    </source>
</evidence>
<dbReference type="PANTHER" id="PTHR31559">
    <property type="entry name" value="PYRIDOXAL 5'-PHOSPHATE SYNTHASE SUBUNIT SNO"/>
    <property type="match status" value="1"/>
</dbReference>
<dbReference type="PANTHER" id="PTHR31559:SF0">
    <property type="entry name" value="PYRIDOXAL 5'-PHOSPHATE SYNTHASE SUBUNIT SNO1-RELATED"/>
    <property type="match status" value="1"/>
</dbReference>